<dbReference type="PANTHER" id="PTHR48062">
    <property type="entry name" value="RECEPTOR-LIKE PROTEIN 14"/>
    <property type="match status" value="1"/>
</dbReference>
<keyword evidence="13" id="KW-0675">Receptor</keyword>
<dbReference type="Proteomes" id="UP000241394">
    <property type="component" value="Chromosome LG28"/>
</dbReference>
<evidence type="ECO:0000256" key="9">
    <source>
        <dbReference type="ARBA" id="ARBA00023136"/>
    </source>
</evidence>
<keyword evidence="7" id="KW-0677">Repeat</keyword>
<keyword evidence="4" id="KW-0433">Leucine-rich repeat</keyword>
<evidence type="ECO:0000256" key="10">
    <source>
        <dbReference type="ARBA" id="ARBA00023180"/>
    </source>
</evidence>
<keyword evidence="9 11" id="KW-0472">Membrane</keyword>
<organism evidence="13 14">
    <name type="scientific">Actinidia chinensis var. chinensis</name>
    <name type="common">Chinese soft-hair kiwi</name>
    <dbReference type="NCBI Taxonomy" id="1590841"/>
    <lineage>
        <taxon>Eukaryota</taxon>
        <taxon>Viridiplantae</taxon>
        <taxon>Streptophyta</taxon>
        <taxon>Embryophyta</taxon>
        <taxon>Tracheophyta</taxon>
        <taxon>Spermatophyta</taxon>
        <taxon>Magnoliopsida</taxon>
        <taxon>eudicotyledons</taxon>
        <taxon>Gunneridae</taxon>
        <taxon>Pentapetalae</taxon>
        <taxon>asterids</taxon>
        <taxon>Ericales</taxon>
        <taxon>Actinidiaceae</taxon>
        <taxon>Actinidia</taxon>
    </lineage>
</organism>
<dbReference type="Gene3D" id="3.80.10.10">
    <property type="entry name" value="Ribonuclease Inhibitor"/>
    <property type="match status" value="2"/>
</dbReference>
<name>A0A2R6P7N2_ACTCC</name>
<dbReference type="SMART" id="SM00369">
    <property type="entry name" value="LRR_TYP"/>
    <property type="match status" value="15"/>
</dbReference>
<accession>A0A2R6P7N2</accession>
<dbReference type="InterPro" id="IPR001611">
    <property type="entry name" value="Leu-rich_rpt"/>
</dbReference>
<dbReference type="GO" id="GO:0005886">
    <property type="term" value="C:plasma membrane"/>
    <property type="evidence" value="ECO:0007669"/>
    <property type="project" value="UniProtKB-SubCell"/>
</dbReference>
<keyword evidence="13" id="KW-0808">Transferase</keyword>
<reference evidence="14" key="2">
    <citation type="journal article" date="2018" name="BMC Genomics">
        <title>A manually annotated Actinidia chinensis var. chinensis (kiwifruit) genome highlights the challenges associated with draft genomes and gene prediction in plants.</title>
        <authorList>
            <person name="Pilkington S.M."/>
            <person name="Crowhurst R."/>
            <person name="Hilario E."/>
            <person name="Nardozza S."/>
            <person name="Fraser L."/>
            <person name="Peng Y."/>
            <person name="Gunaseelan K."/>
            <person name="Simpson R."/>
            <person name="Tahir J."/>
            <person name="Deroles S.C."/>
            <person name="Templeton K."/>
            <person name="Luo Z."/>
            <person name="Davy M."/>
            <person name="Cheng C."/>
            <person name="McNeilage M."/>
            <person name="Scaglione D."/>
            <person name="Liu Y."/>
            <person name="Zhang Q."/>
            <person name="Datson P."/>
            <person name="De Silva N."/>
            <person name="Gardiner S.E."/>
            <person name="Bassett H."/>
            <person name="Chagne D."/>
            <person name="McCallum J."/>
            <person name="Dzierzon H."/>
            <person name="Deng C."/>
            <person name="Wang Y.Y."/>
            <person name="Barron L."/>
            <person name="Manako K."/>
            <person name="Bowen J."/>
            <person name="Foster T.M."/>
            <person name="Erridge Z.A."/>
            <person name="Tiffin H."/>
            <person name="Waite C.N."/>
            <person name="Davies K.M."/>
            <person name="Grierson E.P."/>
            <person name="Laing W.A."/>
            <person name="Kirk R."/>
            <person name="Chen X."/>
            <person name="Wood M."/>
            <person name="Montefiori M."/>
            <person name="Brummell D.A."/>
            <person name="Schwinn K.E."/>
            <person name="Catanach A."/>
            <person name="Fullerton C."/>
            <person name="Li D."/>
            <person name="Meiyalaghan S."/>
            <person name="Nieuwenhuizen N."/>
            <person name="Read N."/>
            <person name="Prakash R."/>
            <person name="Hunter D."/>
            <person name="Zhang H."/>
            <person name="McKenzie M."/>
            <person name="Knabel M."/>
            <person name="Harris A."/>
            <person name="Allan A.C."/>
            <person name="Gleave A."/>
            <person name="Chen A."/>
            <person name="Janssen B.J."/>
            <person name="Plunkett B."/>
            <person name="Ampomah-Dwamena C."/>
            <person name="Voogd C."/>
            <person name="Leif D."/>
            <person name="Lafferty D."/>
            <person name="Souleyre E.J.F."/>
            <person name="Varkonyi-Gasic E."/>
            <person name="Gambi F."/>
            <person name="Hanley J."/>
            <person name="Yao J.L."/>
            <person name="Cheung J."/>
            <person name="David K.M."/>
            <person name="Warren B."/>
            <person name="Marsh K."/>
            <person name="Snowden K.C."/>
            <person name="Lin-Wang K."/>
            <person name="Brian L."/>
            <person name="Martinez-Sanchez M."/>
            <person name="Wang M."/>
            <person name="Ileperuma N."/>
            <person name="Macnee N."/>
            <person name="Campin R."/>
            <person name="McAtee P."/>
            <person name="Drummond R.S.M."/>
            <person name="Espley R.V."/>
            <person name="Ireland H.S."/>
            <person name="Wu R."/>
            <person name="Atkinson R.G."/>
            <person name="Karunairetnam S."/>
            <person name="Bulley S."/>
            <person name="Chunkath S."/>
            <person name="Hanley Z."/>
            <person name="Storey R."/>
            <person name="Thrimawithana A.H."/>
            <person name="Thomson S."/>
            <person name="David C."/>
            <person name="Testolin R."/>
            <person name="Huang H."/>
            <person name="Hellens R.P."/>
            <person name="Schaffer R.J."/>
        </authorList>
    </citation>
    <scope>NUCLEOTIDE SEQUENCE [LARGE SCALE GENOMIC DNA]</scope>
    <source>
        <strain evidence="14">cv. Red5</strain>
    </source>
</reference>
<keyword evidence="5 11" id="KW-0812">Transmembrane</keyword>
<comment type="caution">
    <text evidence="13">The sequence shown here is derived from an EMBL/GenBank/DDBJ whole genome shotgun (WGS) entry which is preliminary data.</text>
</comment>
<evidence type="ECO:0000256" key="7">
    <source>
        <dbReference type="ARBA" id="ARBA00022737"/>
    </source>
</evidence>
<evidence type="ECO:0000256" key="8">
    <source>
        <dbReference type="ARBA" id="ARBA00022989"/>
    </source>
</evidence>
<keyword evidence="13" id="KW-0418">Kinase</keyword>
<keyword evidence="3" id="KW-1003">Cell membrane</keyword>
<dbReference type="FunFam" id="3.80.10.10:FF:000111">
    <property type="entry name" value="LRR receptor-like serine/threonine-protein kinase ERECTA"/>
    <property type="match status" value="1"/>
</dbReference>
<sequence length="1138" mass="128153">MSSLVTNMRNSLWWLWVVMVLVLVKGWYGLGYLEQERIALLQLKANINYPNGTSLPSWVEGENVNCCKWERVECNSTTGHVIQLSLNYTRDYHILGDWYFNGSLFLQFKELKTLFLSRNYLAGWVENEGFERLSALRNLEVLDLSENRLNNSVLSTLNGLSSLKFLDLGENDLKGLDHFNSSERLSGLSNLEILSLRYNQLNTSIQSFLKLDDFVNLKELDLSGNQIKVFEPIQGLEILRLSGNSLNNSILASLRGLSTLKSLDLSHNLLTGSIHVQELDAFRNLEELDLSDNEIERFVNPEGVKSLEHLKVLHLGHSNLSHTSNLSNTSNLMKSLMALSSSLKTLYFFGGELKGEFRMEGLGNLSNLEELFLTGTSLDKNFLQSIGMLTSLKTLSLVDCSIEGNLPNQGWCELKNLQELDLSYNQLEGTLPPCLGNLTYLQAFDVFENHLTGNIASSPLSILKSLEYLSLSNNDFQVPVSFKSFANHSNLKFIFCDDNILTGENDSDTWAPKFQLKAFTFPSWTRNNSIAALPNFLYYQYDLRIIDLSHTKLSGMFPTWLLENNTRLEGIYLSDNSLVGPLKLPSHHHPNLLDIDVSNNKIGGMVPPNISSTFPNLILLRMSGNEFDGNLISFDMDALEYLDLSNNLLSGVMPNYFITRCRSLKGIKLSKNNLSGKISPTTFDIPNLSYLYLDGNNFVGNIPNNLSFMPLRILDVSDNNFSGEIPRWVGNMKDVSNIIMSKNHFHGSFPIEFCSLNNLYILDLSENNLSGSIPSCFNPPSLQHVHLYKNRLGGPMTNAFFNNSNLRTLDLRENYFTGRIPTWISSLSSLSFLLLKDNKFNGNIPSALCRCQQLTILDLSQNNLSGSLPPCLGNTFPLKVDVSDYLDYMFRIPELQVTNHHMGDSQHHQDLVVSYEKAEVNFTTKRHVHSYKGSILRLMSGIDLSCNQLTGEIPSEIGNLSNIHALNLSHNNFTGPIPTTFSNLRQVESLDLSYNNLNGQIPSQLSSLNFLADFSIAHNNLSGRIPDQKGQFGTFNESSYEGNSFLCGPPLQNNCIGIQSPKPNASSHEEAEDGLIDMGAFYGSFVGSYVTVLLGILVVLCINHRWRRTWFYLIEVCMTESYYFVVDNFFKLYKCRNL</sequence>
<gene>
    <name evidence="13" type="ORF">CEY00_Acc32284</name>
</gene>
<dbReference type="Pfam" id="PF13855">
    <property type="entry name" value="LRR_8"/>
    <property type="match status" value="3"/>
</dbReference>
<dbReference type="PROSITE" id="PS51450">
    <property type="entry name" value="LRR"/>
    <property type="match status" value="4"/>
</dbReference>
<dbReference type="FunFam" id="3.80.10.10:FF:000095">
    <property type="entry name" value="LRR receptor-like serine/threonine-protein kinase GSO1"/>
    <property type="match status" value="1"/>
</dbReference>
<dbReference type="FunFam" id="3.80.10.10:FF:000041">
    <property type="entry name" value="LRR receptor-like serine/threonine-protein kinase ERECTA"/>
    <property type="match status" value="1"/>
</dbReference>
<dbReference type="GO" id="GO:0016301">
    <property type="term" value="F:kinase activity"/>
    <property type="evidence" value="ECO:0007669"/>
    <property type="project" value="UniProtKB-KW"/>
</dbReference>
<comment type="subcellular location">
    <subcellularLocation>
        <location evidence="1">Cell membrane</location>
        <topology evidence="1">Single-pass type I membrane protein</topology>
    </subcellularLocation>
</comment>
<evidence type="ECO:0000256" key="3">
    <source>
        <dbReference type="ARBA" id="ARBA00022475"/>
    </source>
</evidence>
<feature type="transmembrane region" description="Helical" evidence="11">
    <location>
        <begin position="12"/>
        <end position="33"/>
    </location>
</feature>
<dbReference type="InParanoid" id="A0A2R6P7N2"/>
<keyword evidence="6" id="KW-0732">Signal</keyword>
<dbReference type="EMBL" id="NKQK01000028">
    <property type="protein sequence ID" value="PSR86660.1"/>
    <property type="molecule type" value="Genomic_DNA"/>
</dbReference>
<evidence type="ECO:0000256" key="11">
    <source>
        <dbReference type="SAM" id="Phobius"/>
    </source>
</evidence>
<keyword evidence="8 11" id="KW-1133">Transmembrane helix</keyword>
<evidence type="ECO:0000259" key="12">
    <source>
        <dbReference type="Pfam" id="PF08263"/>
    </source>
</evidence>
<dbReference type="AlphaFoldDB" id="A0A2R6P7N2"/>
<dbReference type="InterPro" id="IPR003591">
    <property type="entry name" value="Leu-rich_rpt_typical-subtyp"/>
</dbReference>
<dbReference type="InterPro" id="IPR032675">
    <property type="entry name" value="LRR_dom_sf"/>
</dbReference>
<evidence type="ECO:0000256" key="2">
    <source>
        <dbReference type="ARBA" id="ARBA00009592"/>
    </source>
</evidence>
<evidence type="ECO:0000256" key="6">
    <source>
        <dbReference type="ARBA" id="ARBA00022729"/>
    </source>
</evidence>
<evidence type="ECO:0000313" key="14">
    <source>
        <dbReference type="Proteomes" id="UP000241394"/>
    </source>
</evidence>
<dbReference type="Pfam" id="PF08263">
    <property type="entry name" value="LRRNT_2"/>
    <property type="match status" value="1"/>
</dbReference>
<dbReference type="PRINTS" id="PR00019">
    <property type="entry name" value="LEURICHRPT"/>
</dbReference>
<protein>
    <submittedName>
        <fullName evidence="13">LRR receptor-like serine/threonine-protein kinase</fullName>
    </submittedName>
</protein>
<comment type="similarity">
    <text evidence="2">Belongs to the RLP family.</text>
</comment>
<evidence type="ECO:0000313" key="13">
    <source>
        <dbReference type="EMBL" id="PSR86660.1"/>
    </source>
</evidence>
<keyword evidence="10" id="KW-0325">Glycoprotein</keyword>
<dbReference type="SMART" id="SM00365">
    <property type="entry name" value="LRR_SD22"/>
    <property type="match status" value="11"/>
</dbReference>
<evidence type="ECO:0000256" key="5">
    <source>
        <dbReference type="ARBA" id="ARBA00022692"/>
    </source>
</evidence>
<evidence type="ECO:0000256" key="4">
    <source>
        <dbReference type="ARBA" id="ARBA00022614"/>
    </source>
</evidence>
<feature type="transmembrane region" description="Helical" evidence="11">
    <location>
        <begin position="1080"/>
        <end position="1102"/>
    </location>
</feature>
<dbReference type="SUPFAM" id="SSF52058">
    <property type="entry name" value="L domain-like"/>
    <property type="match status" value="3"/>
</dbReference>
<reference evidence="13 14" key="1">
    <citation type="submission" date="2017-07" db="EMBL/GenBank/DDBJ databases">
        <title>An improved, manually edited Actinidia chinensis var. chinensis (kiwifruit) genome highlights the challenges associated with draft genomes and gene prediction in plants.</title>
        <authorList>
            <person name="Pilkington S."/>
            <person name="Crowhurst R."/>
            <person name="Hilario E."/>
            <person name="Nardozza S."/>
            <person name="Fraser L."/>
            <person name="Peng Y."/>
            <person name="Gunaseelan K."/>
            <person name="Simpson R."/>
            <person name="Tahir J."/>
            <person name="Deroles S."/>
            <person name="Templeton K."/>
            <person name="Luo Z."/>
            <person name="Davy M."/>
            <person name="Cheng C."/>
            <person name="Mcneilage M."/>
            <person name="Scaglione D."/>
            <person name="Liu Y."/>
            <person name="Zhang Q."/>
            <person name="Datson P."/>
            <person name="De Silva N."/>
            <person name="Gardiner S."/>
            <person name="Bassett H."/>
            <person name="Chagne D."/>
            <person name="Mccallum J."/>
            <person name="Dzierzon H."/>
            <person name="Deng C."/>
            <person name="Wang Y.-Y."/>
            <person name="Barron N."/>
            <person name="Manako K."/>
            <person name="Bowen J."/>
            <person name="Foster T."/>
            <person name="Erridge Z."/>
            <person name="Tiffin H."/>
            <person name="Waite C."/>
            <person name="Davies K."/>
            <person name="Grierson E."/>
            <person name="Laing W."/>
            <person name="Kirk R."/>
            <person name="Chen X."/>
            <person name="Wood M."/>
            <person name="Montefiori M."/>
            <person name="Brummell D."/>
            <person name="Schwinn K."/>
            <person name="Catanach A."/>
            <person name="Fullerton C."/>
            <person name="Li D."/>
            <person name="Meiyalaghan S."/>
            <person name="Nieuwenhuizen N."/>
            <person name="Read N."/>
            <person name="Prakash R."/>
            <person name="Hunter D."/>
            <person name="Zhang H."/>
            <person name="Mckenzie M."/>
            <person name="Knabel M."/>
            <person name="Harris A."/>
            <person name="Allan A."/>
            <person name="Chen A."/>
            <person name="Janssen B."/>
            <person name="Plunkett B."/>
            <person name="Dwamena C."/>
            <person name="Voogd C."/>
            <person name="Leif D."/>
            <person name="Lafferty D."/>
            <person name="Souleyre E."/>
            <person name="Varkonyi-Gasic E."/>
            <person name="Gambi F."/>
            <person name="Hanley J."/>
            <person name="Yao J.-L."/>
            <person name="Cheung J."/>
            <person name="David K."/>
            <person name="Warren B."/>
            <person name="Marsh K."/>
            <person name="Snowden K."/>
            <person name="Lin-Wang K."/>
            <person name="Brian L."/>
            <person name="Martinez-Sanchez M."/>
            <person name="Wang M."/>
            <person name="Ileperuma N."/>
            <person name="Macnee N."/>
            <person name="Campin R."/>
            <person name="Mcatee P."/>
            <person name="Drummond R."/>
            <person name="Espley R."/>
            <person name="Ireland H."/>
            <person name="Wu R."/>
            <person name="Atkinson R."/>
            <person name="Karunairetnam S."/>
            <person name="Bulley S."/>
            <person name="Chunkath S."/>
            <person name="Hanley Z."/>
            <person name="Storey R."/>
            <person name="Thrimawithana A."/>
            <person name="Thomson S."/>
            <person name="David C."/>
            <person name="Testolin R."/>
        </authorList>
    </citation>
    <scope>NUCLEOTIDE SEQUENCE [LARGE SCALE GENOMIC DNA]</scope>
    <source>
        <strain evidence="14">cv. Red5</strain>
        <tissue evidence="13">Young leaf</tissue>
    </source>
</reference>
<proteinExistence type="inferred from homology"/>
<evidence type="ECO:0000256" key="1">
    <source>
        <dbReference type="ARBA" id="ARBA00004251"/>
    </source>
</evidence>
<dbReference type="OMA" id="SGMIPQW"/>
<feature type="domain" description="Leucine-rich repeat-containing N-terminal plant-type" evidence="12">
    <location>
        <begin position="34"/>
        <end position="75"/>
    </location>
</feature>
<dbReference type="GO" id="GO:0051707">
    <property type="term" value="P:response to other organism"/>
    <property type="evidence" value="ECO:0007669"/>
    <property type="project" value="UniProtKB-ARBA"/>
</dbReference>
<dbReference type="OrthoDB" id="4691307at2759"/>
<keyword evidence="14" id="KW-1185">Reference proteome</keyword>
<dbReference type="InterPro" id="IPR051502">
    <property type="entry name" value="RLP_Defense_Trigger"/>
</dbReference>
<dbReference type="GO" id="GO:0006952">
    <property type="term" value="P:defense response"/>
    <property type="evidence" value="ECO:0007669"/>
    <property type="project" value="UniProtKB-ARBA"/>
</dbReference>
<dbReference type="Gramene" id="PSR86660">
    <property type="protein sequence ID" value="PSR86660"/>
    <property type="gene ID" value="CEY00_Acc32284"/>
</dbReference>
<dbReference type="InterPro" id="IPR013210">
    <property type="entry name" value="LRR_N_plant-typ"/>
</dbReference>
<dbReference type="PANTHER" id="PTHR48062:SF6">
    <property type="entry name" value="LEUCINE-RICH REPEAT RECEPTOR PROTEIN KINASE MSL1-LIKE ISOFORM X1"/>
    <property type="match status" value="1"/>
</dbReference>
<dbReference type="STRING" id="1590841.A0A2R6P7N2"/>
<dbReference type="Pfam" id="PF00560">
    <property type="entry name" value="LRR_1"/>
    <property type="match status" value="8"/>
</dbReference>
<dbReference type="FunCoup" id="A0A2R6P7N2">
    <property type="interactions" value="2664"/>
</dbReference>